<organism evidence="3 4">
    <name type="scientific">Candidatus Moanibacter tarae</name>
    <dbReference type="NCBI Taxonomy" id="2200854"/>
    <lineage>
        <taxon>Bacteria</taxon>
        <taxon>Pseudomonadati</taxon>
        <taxon>Verrucomicrobiota</taxon>
        <taxon>Opitutia</taxon>
        <taxon>Puniceicoccales</taxon>
        <taxon>Puniceicoccales incertae sedis</taxon>
        <taxon>Candidatus Moanibacter</taxon>
    </lineage>
</organism>
<dbReference type="AlphaFoldDB" id="A0A2Z4AN89"/>
<keyword evidence="2" id="KW-1133">Transmembrane helix</keyword>
<gene>
    <name evidence="3" type="ORF">DF168_02053</name>
</gene>
<evidence type="ECO:0000256" key="1">
    <source>
        <dbReference type="SAM" id="MobiDB-lite"/>
    </source>
</evidence>
<feature type="region of interest" description="Disordered" evidence="1">
    <location>
        <begin position="1"/>
        <end position="22"/>
    </location>
</feature>
<evidence type="ECO:0008006" key="5">
    <source>
        <dbReference type="Google" id="ProtNLM"/>
    </source>
</evidence>
<evidence type="ECO:0000313" key="3">
    <source>
        <dbReference type="EMBL" id="AWT60830.1"/>
    </source>
</evidence>
<name>A0A2Z4AN89_9BACT</name>
<dbReference type="KEGG" id="mtar:DF168_02053"/>
<feature type="transmembrane region" description="Helical" evidence="2">
    <location>
        <begin position="44"/>
        <end position="65"/>
    </location>
</feature>
<feature type="compositionally biased region" description="Basic and acidic residues" evidence="1">
    <location>
        <begin position="7"/>
        <end position="19"/>
    </location>
</feature>
<evidence type="ECO:0000313" key="4">
    <source>
        <dbReference type="Proteomes" id="UP000247465"/>
    </source>
</evidence>
<protein>
    <recommendedName>
        <fullName evidence="5">Tetratricopeptide repeat-like domain-containing protein</fullName>
    </recommendedName>
</protein>
<evidence type="ECO:0000256" key="2">
    <source>
        <dbReference type="SAM" id="Phobius"/>
    </source>
</evidence>
<dbReference type="Proteomes" id="UP000247465">
    <property type="component" value="Chromosome"/>
</dbReference>
<sequence length="234" mass="26485">MSAKKKKSEEGPELGKDSEAEGADIQGRDIEEILLEFWNRNRRVIEVAAGMLLVAVVCYQVMIYVGERRKAALQRVYQEASEGEERISFAEANSGNPLSGVAYLEEAHREYDEREFVAAAEHYRLAMETLVDTPLEGRARFGFAMARIQSGYGDEGGRTLLEIANNLHELDTTRAEAAYHLAVLHWEREEFSEMKDQLQLIGELKFPGLRKPSYWSSKANELMNSLPGLRELAE</sequence>
<reference evidence="3 4" key="1">
    <citation type="submission" date="2018-06" db="EMBL/GenBank/DDBJ databases">
        <title>Draft Genome Sequence of a Novel Marine Bacterium Related to the Verrucomicrobia.</title>
        <authorList>
            <person name="Vosseberg J."/>
            <person name="Martijn J."/>
            <person name="Ettema T.J.G."/>
        </authorList>
    </citation>
    <scope>NUCLEOTIDE SEQUENCE [LARGE SCALE GENOMIC DNA]</scope>
    <source>
        <strain evidence="3">TARA_B100001123</strain>
    </source>
</reference>
<dbReference type="EMBL" id="CP029803">
    <property type="protein sequence ID" value="AWT60830.1"/>
    <property type="molecule type" value="Genomic_DNA"/>
</dbReference>
<keyword evidence="2" id="KW-0472">Membrane</keyword>
<proteinExistence type="predicted"/>
<keyword evidence="2" id="KW-0812">Transmembrane</keyword>
<accession>A0A2Z4AN89</accession>